<comment type="similarity">
    <text evidence="1">Belongs to the 3-oxoacid CoA-transferase subunit B family.</text>
</comment>
<sequence>MASDTQRILARAAREVLPGQIVNLGIGLPTRLFYHLPDDLEVLVHSENGVLGCRPRREGEPPDHDMIDAGGAYITTRPGASVFDSATSFAMIRRSRVDITFMGAFEVDAAGNLANWKIPGKFSPGIGGAMELAQKVRRLVVLCSHNDKQGNPKILARCRLPLTASGCVSRIITDKAVMDVTAEGLAVVEIAEGLDPADLEAATEAPLLIDRSRLGRF</sequence>
<proteinExistence type="inferred from homology"/>
<dbReference type="NCBIfam" id="TIGR02428">
    <property type="entry name" value="pcaJ_scoB_fam"/>
    <property type="match status" value="1"/>
</dbReference>
<dbReference type="Pfam" id="PF01144">
    <property type="entry name" value="CoA_trans"/>
    <property type="match status" value="1"/>
</dbReference>
<dbReference type="InterPro" id="IPR004165">
    <property type="entry name" value="CoA_trans_fam_I"/>
</dbReference>
<dbReference type="InterPro" id="IPR012791">
    <property type="entry name" value="3-oxoacid_CoA-transf_B"/>
</dbReference>
<keyword evidence="4" id="KW-1185">Reference proteome</keyword>
<dbReference type="GO" id="GO:0008410">
    <property type="term" value="F:CoA-transferase activity"/>
    <property type="evidence" value="ECO:0007669"/>
    <property type="project" value="InterPro"/>
</dbReference>
<evidence type="ECO:0000313" key="3">
    <source>
        <dbReference type="EMBL" id="SDO27783.1"/>
    </source>
</evidence>
<dbReference type="SMART" id="SM00882">
    <property type="entry name" value="CoA_trans"/>
    <property type="match status" value="1"/>
</dbReference>
<dbReference type="RefSeq" id="WP_023006017.1">
    <property type="nucleotide sequence ID" value="NZ_FNIV01000005.1"/>
</dbReference>
<dbReference type="SUPFAM" id="SSF100950">
    <property type="entry name" value="NagB/RpiA/CoA transferase-like"/>
    <property type="match status" value="1"/>
</dbReference>
<dbReference type="Proteomes" id="UP000199075">
    <property type="component" value="Unassembled WGS sequence"/>
</dbReference>
<dbReference type="PANTHER" id="PTHR13707">
    <property type="entry name" value="KETOACID-COENZYME A TRANSFERASE"/>
    <property type="match status" value="1"/>
</dbReference>
<protein>
    <submittedName>
        <fullName evidence="3">3-oxoacid CoA-transferase subunit B</fullName>
    </submittedName>
</protein>
<dbReference type="STRING" id="419597.SAMN04487957_10527"/>
<gene>
    <name evidence="3" type="ORF">SAMN04487957_10527</name>
</gene>
<dbReference type="Gene3D" id="3.40.1080.10">
    <property type="entry name" value="Glutaconate Coenzyme A-transferase"/>
    <property type="match status" value="1"/>
</dbReference>
<evidence type="ECO:0000256" key="2">
    <source>
        <dbReference type="ARBA" id="ARBA00022679"/>
    </source>
</evidence>
<accession>A0A1H0I8T9</accession>
<dbReference type="PANTHER" id="PTHR13707:SF57">
    <property type="entry name" value="SUCCINYL-COA:3-KETOACID COENZYME A TRANSFERASE SUBUNIT B-RELATED"/>
    <property type="match status" value="1"/>
</dbReference>
<organism evidence="3 4">
    <name type="scientific">Halomonas shengliensis</name>
    <dbReference type="NCBI Taxonomy" id="419597"/>
    <lineage>
        <taxon>Bacteria</taxon>
        <taxon>Pseudomonadati</taxon>
        <taxon>Pseudomonadota</taxon>
        <taxon>Gammaproteobacteria</taxon>
        <taxon>Oceanospirillales</taxon>
        <taxon>Halomonadaceae</taxon>
        <taxon>Halomonas</taxon>
    </lineage>
</organism>
<keyword evidence="2 3" id="KW-0808">Transferase</keyword>
<evidence type="ECO:0000313" key="4">
    <source>
        <dbReference type="Proteomes" id="UP000199075"/>
    </source>
</evidence>
<evidence type="ECO:0000256" key="1">
    <source>
        <dbReference type="ARBA" id="ARBA00007047"/>
    </source>
</evidence>
<dbReference type="AlphaFoldDB" id="A0A1H0I8T9"/>
<dbReference type="EMBL" id="FNIV01000005">
    <property type="protein sequence ID" value="SDO27783.1"/>
    <property type="molecule type" value="Genomic_DNA"/>
</dbReference>
<dbReference type="OrthoDB" id="9778604at2"/>
<reference evidence="4" key="1">
    <citation type="submission" date="2016-10" db="EMBL/GenBank/DDBJ databases">
        <authorList>
            <person name="Varghese N."/>
            <person name="Submissions S."/>
        </authorList>
    </citation>
    <scope>NUCLEOTIDE SEQUENCE [LARGE SCALE GENOMIC DNA]</scope>
    <source>
        <strain evidence="4">CGMCC 1.6444</strain>
    </source>
</reference>
<name>A0A1H0I8T9_9GAMM</name>
<dbReference type="InterPro" id="IPR037171">
    <property type="entry name" value="NagB/RpiA_transferase-like"/>
</dbReference>